<evidence type="ECO:0000313" key="2">
    <source>
        <dbReference type="Proteomes" id="UP001144978"/>
    </source>
</evidence>
<keyword evidence="2" id="KW-1185">Reference proteome</keyword>
<proteinExistence type="predicted"/>
<reference evidence="1" key="1">
    <citation type="submission" date="2022-08" db="EMBL/GenBank/DDBJ databases">
        <title>Genome Sequence of Pycnoporus sanguineus.</title>
        <authorList>
            <person name="Buettner E."/>
        </authorList>
    </citation>
    <scope>NUCLEOTIDE SEQUENCE</scope>
    <source>
        <strain evidence="1">CG-C14</strain>
    </source>
</reference>
<gene>
    <name evidence="1" type="ORF">NUW54_g6807</name>
</gene>
<protein>
    <submittedName>
        <fullName evidence="1">Uncharacterized protein</fullName>
    </submittedName>
</protein>
<name>A0ACC1PTZ4_9APHY</name>
<dbReference type="EMBL" id="JANSHE010001864">
    <property type="protein sequence ID" value="KAJ3000303.1"/>
    <property type="molecule type" value="Genomic_DNA"/>
</dbReference>
<dbReference type="Proteomes" id="UP001144978">
    <property type="component" value="Unassembled WGS sequence"/>
</dbReference>
<evidence type="ECO:0000313" key="1">
    <source>
        <dbReference type="EMBL" id="KAJ3000303.1"/>
    </source>
</evidence>
<organism evidence="1 2">
    <name type="scientific">Trametes sanguinea</name>
    <dbReference type="NCBI Taxonomy" id="158606"/>
    <lineage>
        <taxon>Eukaryota</taxon>
        <taxon>Fungi</taxon>
        <taxon>Dikarya</taxon>
        <taxon>Basidiomycota</taxon>
        <taxon>Agaricomycotina</taxon>
        <taxon>Agaricomycetes</taxon>
        <taxon>Polyporales</taxon>
        <taxon>Polyporaceae</taxon>
        <taxon>Trametes</taxon>
    </lineage>
</organism>
<sequence>MSALSTSHLGAKVVAVAKKTVQTERRQSERGKDLEGTRRRAFCMIAFHRSLQIRAPIRRLSLSTQRLRSYRQKKPLSKSAMASTEGENENVLVGVIGGSGLYHLDNLTFLKHVNPQTPWGYASSPITICALPSGTKVAFLARRDAADTCEERAALPVFVVSSSLHTPPLIIFPSAFDHACAKFIQPFDRAAEGCVHHLPGWASDEQPADATTAVSYCRARRTSLKSTERSTGERQRAPLTASALMRPRYDCRLVDQSSGIHRRKLRSENSYIHCTADALAQIAQAPASYVPISSTSGEPGRPCLYRHCIMSDSAALVEFYQQTAIYNYIGFATFVATIYDWLLCLGQETEFIWPQSRTGASALYFFNRYLYIFVQLLSFIYLRPMSYAAYVFSTPSAVCQQILYLFVNRCTFLLHLNWVVEYIMLIGPAVFSCLRVYALTGRNTVISGLTLFFGLMPFVLNMATIYAGHVVNEPMPIGCTDEYTLPDTVTIAYLVVDVQDQQARQEHHRETYPEPSDAGERDHLLLVRILERQARVRLDAQLLLNAISLANTALDTGSYTENFIDLLTSVLISRFLLNLRATSRNSHTLSTPSFVASQATFTTLPHFVSDLAGPVHSSLSSSSSTLESQYEDELATSEYNLEDPRSGC</sequence>
<comment type="caution">
    <text evidence="1">The sequence shown here is derived from an EMBL/GenBank/DDBJ whole genome shotgun (WGS) entry which is preliminary data.</text>
</comment>
<accession>A0ACC1PTZ4</accession>